<evidence type="ECO:0000313" key="3">
    <source>
        <dbReference type="EMBL" id="NOL51056.1"/>
    </source>
</evidence>
<dbReference type="RefSeq" id="WP_171679900.1">
    <property type="nucleotide sequence ID" value="NZ_JANIKT010000004.1"/>
</dbReference>
<gene>
    <name evidence="3" type="ORF">HKX39_02530</name>
</gene>
<dbReference type="SUPFAM" id="SSF89447">
    <property type="entry name" value="AbrB/MazE/MraZ-like"/>
    <property type="match status" value="1"/>
</dbReference>
<comment type="similarity">
    <text evidence="1">Belongs to the VapB family.</text>
</comment>
<evidence type="ECO:0000256" key="1">
    <source>
        <dbReference type="ARBA" id="ARBA00007924"/>
    </source>
</evidence>
<dbReference type="PANTHER" id="PTHR37550:SF1">
    <property type="entry name" value="SSL1300 PROTEIN"/>
    <property type="match status" value="1"/>
</dbReference>
<keyword evidence="3" id="KW-0238">DNA-binding</keyword>
<dbReference type="Gene3D" id="2.10.260.10">
    <property type="match status" value="1"/>
</dbReference>
<comment type="caution">
    <text evidence="3">The sequence shown here is derived from an EMBL/GenBank/DDBJ whole genome shotgun (WGS) entry which is preliminary data.</text>
</comment>
<evidence type="ECO:0000259" key="2">
    <source>
        <dbReference type="SMART" id="SM00966"/>
    </source>
</evidence>
<evidence type="ECO:0000313" key="4">
    <source>
        <dbReference type="Proteomes" id="UP000537862"/>
    </source>
</evidence>
<dbReference type="Pfam" id="PF04014">
    <property type="entry name" value="MazE_antitoxin"/>
    <property type="match status" value="1"/>
</dbReference>
<dbReference type="Proteomes" id="UP000537862">
    <property type="component" value="Unassembled WGS sequence"/>
</dbReference>
<dbReference type="InterPro" id="IPR037914">
    <property type="entry name" value="SpoVT-AbrB_sf"/>
</dbReference>
<feature type="domain" description="SpoVT-AbrB" evidence="2">
    <location>
        <begin position="7"/>
        <end position="47"/>
    </location>
</feature>
<dbReference type="PANTHER" id="PTHR37550">
    <property type="entry name" value="ANTITOXIN VAPB1"/>
    <property type="match status" value="1"/>
</dbReference>
<dbReference type="InterPro" id="IPR007159">
    <property type="entry name" value="SpoVT-AbrB_dom"/>
</dbReference>
<sequence>MTVAKVFWTGNSQAIRLPKAFRLNSKTVRIEQQGNKLIIEPVIDGWDWLDELGTIDESWIRSVNEMKQQVVPQERNWGDLE</sequence>
<dbReference type="InterPro" id="IPR051734">
    <property type="entry name" value="VapB_TA_antitoxins"/>
</dbReference>
<reference evidence="3 4" key="1">
    <citation type="submission" date="2020-05" db="EMBL/GenBank/DDBJ databases">
        <authorList>
            <person name="Niu N."/>
        </authorList>
    </citation>
    <scope>NUCLEOTIDE SEQUENCE [LARGE SCALE GENOMIC DNA]</scope>
    <source>
        <strain evidence="3 4">3340-03</strain>
    </source>
</reference>
<keyword evidence="4" id="KW-1185">Reference proteome</keyword>
<organism evidence="3 4">
    <name type="scientific">Pelistega suis</name>
    <dbReference type="NCBI Taxonomy" id="1631957"/>
    <lineage>
        <taxon>Bacteria</taxon>
        <taxon>Pseudomonadati</taxon>
        <taxon>Pseudomonadota</taxon>
        <taxon>Betaproteobacteria</taxon>
        <taxon>Burkholderiales</taxon>
        <taxon>Alcaligenaceae</taxon>
        <taxon>Pelistega</taxon>
    </lineage>
</organism>
<dbReference type="EMBL" id="JABGBN010000001">
    <property type="protein sequence ID" value="NOL51056.1"/>
    <property type="molecule type" value="Genomic_DNA"/>
</dbReference>
<proteinExistence type="inferred from homology"/>
<accession>A0A849P222</accession>
<dbReference type="SMART" id="SM00966">
    <property type="entry name" value="SpoVT_AbrB"/>
    <property type="match status" value="1"/>
</dbReference>
<protein>
    <submittedName>
        <fullName evidence="3">AbrB/MazE/SpoVT family DNA-binding domain-containing protein</fullName>
    </submittedName>
</protein>
<dbReference type="AlphaFoldDB" id="A0A849P222"/>
<dbReference type="GO" id="GO:0003677">
    <property type="term" value="F:DNA binding"/>
    <property type="evidence" value="ECO:0007669"/>
    <property type="project" value="UniProtKB-KW"/>
</dbReference>
<name>A0A849P222_9BURK</name>